<dbReference type="InterPro" id="IPR010982">
    <property type="entry name" value="Lambda_DNA-bd_dom_sf"/>
</dbReference>
<feature type="domain" description="HTH cro/C1-type" evidence="4">
    <location>
        <begin position="12"/>
        <end position="67"/>
    </location>
</feature>
<evidence type="ECO:0000313" key="6">
    <source>
        <dbReference type="Proteomes" id="UP001164187"/>
    </source>
</evidence>
<proteinExistence type="predicted"/>
<dbReference type="InterPro" id="IPR039418">
    <property type="entry name" value="LexA-like"/>
</dbReference>
<dbReference type="Gene3D" id="2.10.109.10">
    <property type="entry name" value="Umud Fragment, subunit A"/>
    <property type="match status" value="1"/>
</dbReference>
<keyword evidence="6" id="KW-1185">Reference proteome</keyword>
<dbReference type="SUPFAM" id="SSF51306">
    <property type="entry name" value="LexA/Signal peptidase"/>
    <property type="match status" value="1"/>
</dbReference>
<evidence type="ECO:0000256" key="3">
    <source>
        <dbReference type="ARBA" id="ARBA00023163"/>
    </source>
</evidence>
<dbReference type="Gene3D" id="1.10.260.40">
    <property type="entry name" value="lambda repressor-like DNA-binding domains"/>
    <property type="match status" value="1"/>
</dbReference>
<sequence>MKTSTEVMGDRIKNKRLEMNLTQEELGNRIGVQRAAINKYESGQVENMKRTVIKNLANVFNVDPQWIMAFDIDSEITTETSTSTLYKYFPVSISAGSLENIEGISNYEEVPLSDKILGKYAGSKSIILLKVNGESMNKYIPNKSYIVVDTSKKRVSDIKSKDIVVFSQNGEYSVKRFINDEANGRFIFKPESYDDTFMPIVVDYDNSEDLKLIGKVVKYIVDVD</sequence>
<organism evidence="5 6">
    <name type="scientific">Peptostreptococcus equinus</name>
    <dbReference type="NCBI Taxonomy" id="3003601"/>
    <lineage>
        <taxon>Bacteria</taxon>
        <taxon>Bacillati</taxon>
        <taxon>Bacillota</taxon>
        <taxon>Clostridia</taxon>
        <taxon>Peptostreptococcales</taxon>
        <taxon>Peptostreptococcaceae</taxon>
        <taxon>Peptostreptococcus</taxon>
    </lineage>
</organism>
<evidence type="ECO:0000256" key="1">
    <source>
        <dbReference type="ARBA" id="ARBA00023015"/>
    </source>
</evidence>
<dbReference type="Proteomes" id="UP001164187">
    <property type="component" value="Chromosome"/>
</dbReference>
<keyword evidence="2" id="KW-0238">DNA-binding</keyword>
<dbReference type="InterPro" id="IPR036286">
    <property type="entry name" value="LexA/Signal_pep-like_sf"/>
</dbReference>
<dbReference type="CDD" id="cd06529">
    <property type="entry name" value="S24_LexA-like"/>
    <property type="match status" value="1"/>
</dbReference>
<dbReference type="Pfam" id="PF01381">
    <property type="entry name" value="HTH_3"/>
    <property type="match status" value="1"/>
</dbReference>
<evidence type="ECO:0000259" key="4">
    <source>
        <dbReference type="PROSITE" id="PS50943"/>
    </source>
</evidence>
<dbReference type="Pfam" id="PF00717">
    <property type="entry name" value="Peptidase_S24"/>
    <property type="match status" value="1"/>
</dbReference>
<dbReference type="CDD" id="cd00093">
    <property type="entry name" value="HTH_XRE"/>
    <property type="match status" value="1"/>
</dbReference>
<dbReference type="EMBL" id="CP114052">
    <property type="protein sequence ID" value="WAW15241.1"/>
    <property type="molecule type" value="Genomic_DNA"/>
</dbReference>
<name>A0ABY7JRX2_9FIRM</name>
<evidence type="ECO:0000256" key="2">
    <source>
        <dbReference type="ARBA" id="ARBA00023125"/>
    </source>
</evidence>
<reference evidence="5" key="1">
    <citation type="submission" date="2022-12" db="EMBL/GenBank/DDBJ databases">
        <title>Peptostreptococcus.</title>
        <authorList>
            <person name="Lee S.H."/>
        </authorList>
    </citation>
    <scope>NUCLEOTIDE SEQUENCE</scope>
    <source>
        <strain evidence="5">CBA3647</strain>
    </source>
</reference>
<dbReference type="InterPro" id="IPR001387">
    <property type="entry name" value="Cro/C1-type_HTH"/>
</dbReference>
<keyword evidence="3" id="KW-0804">Transcription</keyword>
<keyword evidence="1" id="KW-0805">Transcription regulation</keyword>
<accession>A0ABY7JRX2</accession>
<protein>
    <submittedName>
        <fullName evidence="5">XRE family transcriptional regulator</fullName>
    </submittedName>
</protein>
<dbReference type="PROSITE" id="PS50943">
    <property type="entry name" value="HTH_CROC1"/>
    <property type="match status" value="1"/>
</dbReference>
<gene>
    <name evidence="5" type="ORF">O0R46_01980</name>
</gene>
<dbReference type="SUPFAM" id="SSF47413">
    <property type="entry name" value="lambda repressor-like DNA-binding domains"/>
    <property type="match status" value="1"/>
</dbReference>
<evidence type="ECO:0000313" key="5">
    <source>
        <dbReference type="EMBL" id="WAW15241.1"/>
    </source>
</evidence>
<dbReference type="SMART" id="SM00530">
    <property type="entry name" value="HTH_XRE"/>
    <property type="match status" value="1"/>
</dbReference>
<dbReference type="InterPro" id="IPR015927">
    <property type="entry name" value="Peptidase_S24_S26A/B/C"/>
</dbReference>
<dbReference type="PANTHER" id="PTHR40661">
    <property type="match status" value="1"/>
</dbReference>
<dbReference type="RefSeq" id="WP_269311935.1">
    <property type="nucleotide sequence ID" value="NZ_CP114052.1"/>
</dbReference>
<dbReference type="PANTHER" id="PTHR40661:SF3">
    <property type="entry name" value="FELS-1 PROPHAGE TRANSCRIPTIONAL REGULATOR"/>
    <property type="match status" value="1"/>
</dbReference>